<feature type="transmembrane region" description="Helical" evidence="7">
    <location>
        <begin position="555"/>
        <end position="574"/>
    </location>
</feature>
<dbReference type="Proteomes" id="UP000562929">
    <property type="component" value="Unassembled WGS sequence"/>
</dbReference>
<keyword evidence="10" id="KW-1185">Reference proteome</keyword>
<feature type="transmembrane region" description="Helical" evidence="7">
    <location>
        <begin position="517"/>
        <end position="535"/>
    </location>
</feature>
<feature type="transmembrane region" description="Helical" evidence="7">
    <location>
        <begin position="370"/>
        <end position="387"/>
    </location>
</feature>
<evidence type="ECO:0000259" key="8">
    <source>
        <dbReference type="PROSITE" id="PS50850"/>
    </source>
</evidence>
<evidence type="ECO:0000256" key="3">
    <source>
        <dbReference type="ARBA" id="ARBA00022692"/>
    </source>
</evidence>
<dbReference type="GO" id="GO:0022857">
    <property type="term" value="F:transmembrane transporter activity"/>
    <property type="evidence" value="ECO:0007669"/>
    <property type="project" value="InterPro"/>
</dbReference>
<organism evidence="9 10">
    <name type="scientific">Ophiocordyceps camponoti-floridani</name>
    <dbReference type="NCBI Taxonomy" id="2030778"/>
    <lineage>
        <taxon>Eukaryota</taxon>
        <taxon>Fungi</taxon>
        <taxon>Dikarya</taxon>
        <taxon>Ascomycota</taxon>
        <taxon>Pezizomycotina</taxon>
        <taxon>Sordariomycetes</taxon>
        <taxon>Hypocreomycetidae</taxon>
        <taxon>Hypocreales</taxon>
        <taxon>Ophiocordycipitaceae</taxon>
        <taxon>Ophiocordyceps</taxon>
    </lineage>
</organism>
<dbReference type="GO" id="GO:0016020">
    <property type="term" value="C:membrane"/>
    <property type="evidence" value="ECO:0007669"/>
    <property type="project" value="UniProtKB-SubCell"/>
</dbReference>
<reference evidence="9 10" key="1">
    <citation type="journal article" date="2020" name="G3 (Bethesda)">
        <title>Genetic Underpinnings of Host Manipulation by Ophiocordyceps as Revealed by Comparative Transcriptomics.</title>
        <authorList>
            <person name="Will I."/>
            <person name="Das B."/>
            <person name="Trinh T."/>
            <person name="Brachmann A."/>
            <person name="Ohm R.A."/>
            <person name="de Bekker C."/>
        </authorList>
    </citation>
    <scope>NUCLEOTIDE SEQUENCE [LARGE SCALE GENOMIC DNA]</scope>
    <source>
        <strain evidence="9 10">EC05</strain>
    </source>
</reference>
<dbReference type="InterPro" id="IPR020846">
    <property type="entry name" value="MFS_dom"/>
</dbReference>
<dbReference type="OrthoDB" id="10262656at2759"/>
<name>A0A8H4Q820_9HYPO</name>
<dbReference type="PROSITE" id="PS50850">
    <property type="entry name" value="MFS"/>
    <property type="match status" value="1"/>
</dbReference>
<proteinExistence type="predicted"/>
<dbReference type="SUPFAM" id="SSF103473">
    <property type="entry name" value="MFS general substrate transporter"/>
    <property type="match status" value="1"/>
</dbReference>
<feature type="region of interest" description="Disordered" evidence="6">
    <location>
        <begin position="327"/>
        <end position="361"/>
    </location>
</feature>
<comment type="subcellular location">
    <subcellularLocation>
        <location evidence="1">Membrane</location>
        <topology evidence="1">Multi-pass membrane protein</topology>
    </subcellularLocation>
</comment>
<accession>A0A8H4Q820</accession>
<dbReference type="PRINTS" id="PR01036">
    <property type="entry name" value="TCRTETB"/>
</dbReference>
<dbReference type="InterPro" id="IPR036259">
    <property type="entry name" value="MFS_trans_sf"/>
</dbReference>
<dbReference type="AlphaFoldDB" id="A0A8H4Q820"/>
<dbReference type="PANTHER" id="PTHR23504:SF8">
    <property type="entry name" value="TRANSPORTER, PUTATIVE (AFU_ORTHOLOGUE AFUA_1G03730)-RELATED"/>
    <property type="match status" value="1"/>
</dbReference>
<evidence type="ECO:0000256" key="1">
    <source>
        <dbReference type="ARBA" id="ARBA00004141"/>
    </source>
</evidence>
<evidence type="ECO:0000256" key="2">
    <source>
        <dbReference type="ARBA" id="ARBA00022448"/>
    </source>
</evidence>
<dbReference type="CDD" id="cd17330">
    <property type="entry name" value="MFS_SLC46_TetA_like"/>
    <property type="match status" value="1"/>
</dbReference>
<feature type="transmembrane region" description="Helical" evidence="7">
    <location>
        <begin position="238"/>
        <end position="259"/>
    </location>
</feature>
<feature type="transmembrane region" description="Helical" evidence="7">
    <location>
        <begin position="279"/>
        <end position="301"/>
    </location>
</feature>
<feature type="transmembrane region" description="Helical" evidence="7">
    <location>
        <begin position="177"/>
        <end position="194"/>
    </location>
</feature>
<evidence type="ECO:0000256" key="6">
    <source>
        <dbReference type="SAM" id="MobiDB-lite"/>
    </source>
</evidence>
<evidence type="ECO:0000256" key="5">
    <source>
        <dbReference type="ARBA" id="ARBA00023136"/>
    </source>
</evidence>
<feature type="transmembrane region" description="Helical" evidence="7">
    <location>
        <begin position="455"/>
        <end position="473"/>
    </location>
</feature>
<keyword evidence="4 7" id="KW-1133">Transmembrane helix</keyword>
<comment type="caution">
    <text evidence="9">The sequence shown here is derived from an EMBL/GenBank/DDBJ whole genome shotgun (WGS) entry which is preliminary data.</text>
</comment>
<keyword evidence="2" id="KW-0813">Transport</keyword>
<evidence type="ECO:0000313" key="10">
    <source>
        <dbReference type="Proteomes" id="UP000562929"/>
    </source>
</evidence>
<dbReference type="Gene3D" id="1.20.1250.20">
    <property type="entry name" value="MFS general substrate transporter like domains"/>
    <property type="match status" value="1"/>
</dbReference>
<dbReference type="Pfam" id="PF07690">
    <property type="entry name" value="MFS_1"/>
    <property type="match status" value="2"/>
</dbReference>
<dbReference type="EMBL" id="JAACLJ010000003">
    <property type="protein sequence ID" value="KAF4589466.1"/>
    <property type="molecule type" value="Genomic_DNA"/>
</dbReference>
<protein>
    <submittedName>
        <fullName evidence="9">MFS transporter</fullName>
    </submittedName>
</protein>
<evidence type="ECO:0000313" key="9">
    <source>
        <dbReference type="EMBL" id="KAF4589466.1"/>
    </source>
</evidence>
<gene>
    <name evidence="9" type="ORF">GQ602_003355</name>
</gene>
<keyword evidence="3 7" id="KW-0812">Transmembrane</keyword>
<feature type="transmembrane region" description="Helical" evidence="7">
    <location>
        <begin position="485"/>
        <end position="508"/>
    </location>
</feature>
<keyword evidence="5 7" id="KW-0472">Membrane</keyword>
<feature type="transmembrane region" description="Helical" evidence="7">
    <location>
        <begin position="424"/>
        <end position="443"/>
    </location>
</feature>
<feature type="domain" description="Major facilitator superfamily (MFS) profile" evidence="8">
    <location>
        <begin position="107"/>
        <end position="579"/>
    </location>
</feature>
<evidence type="ECO:0000256" key="7">
    <source>
        <dbReference type="SAM" id="Phobius"/>
    </source>
</evidence>
<sequence>MPRHCVLPQQAGEGSLYEAIPSARARYDSHIGLAAFHRDIFLFKAPRPVCGWGILFNLVSRPRFGCFSHNAHDPIAGFLDVPRCCQPAAPVAMTDSARSQPKLPVQQLVILVVARLAEPLAYTSIYPYLPEMISDFGIPQVDIARWAGLTTAVFAVSQGLAAVPWGRASDRYGRKPVVLFGLASTMICFIVWGMSTSLTMAIIARAVQGAGSGNVAIIRTIVAEIVPVKELQPRAFSIMPLVWSIGSVVGPAFGGFFAQPATKYPDWFGNIDFFHRFPYALPNLIASAFFLFSATTTFLFLQESLSSKRGQHDVGLTLGHRLTHLFTRKSKPPRPSDAETPSDQEHPIPSQKLSAPEPPPGMKEAFTRQTVISLVAYTFTSMHSVAFDQNVTVFLNYPVMEHTPENTQLPFFFNGGFGLKSDKIGIIFAIYGTTCGLIQFFLYPPLCRRFGILKCWQFCSIAMPFIYIITPYASLFPTQQSRLTAVVLVLMLKGLVGIIAFPCITILFTNSCSSTRILGTVNGFATAFSGFARAIGPATTGFTFTWGVRHGCIAAAYYFLAIIAFIGAIPGFMVEEGDGPTRSEAESVEEAAADHQATARTRLVKGPFRATLDNLLNQC</sequence>
<dbReference type="InterPro" id="IPR011701">
    <property type="entry name" value="MFS"/>
</dbReference>
<dbReference type="PANTHER" id="PTHR23504">
    <property type="entry name" value="MAJOR FACILITATOR SUPERFAMILY DOMAIN-CONTAINING PROTEIN 10"/>
    <property type="match status" value="1"/>
</dbReference>
<feature type="transmembrane region" description="Helical" evidence="7">
    <location>
        <begin position="206"/>
        <end position="226"/>
    </location>
</feature>
<evidence type="ECO:0000256" key="4">
    <source>
        <dbReference type="ARBA" id="ARBA00022989"/>
    </source>
</evidence>